<dbReference type="SUPFAM" id="SSF56672">
    <property type="entry name" value="DNA/RNA polymerases"/>
    <property type="match status" value="1"/>
</dbReference>
<name>A0A672FQN7_SALFA</name>
<keyword evidence="2" id="KW-1185">Reference proteome</keyword>
<dbReference type="InterPro" id="IPR043502">
    <property type="entry name" value="DNA/RNA_pol_sf"/>
</dbReference>
<protein>
    <recommendedName>
        <fullName evidence="3">Reverse transcriptase/retrotransposon-derived protein RNase H-like domain-containing protein</fullName>
    </recommendedName>
</protein>
<proteinExistence type="predicted"/>
<sequence>MAFRICYIGRYSESSNTEGHACSNYVPWTQEMKHAFRHVKYMLYCAPEDGNVAAGVLAQRHADNRRPVVYFSKMLPLIVEEMVAFLRAVAAAAIIRSGLVRHLLTKIRIRLLRFPVLCIAP</sequence>
<evidence type="ECO:0008006" key="3">
    <source>
        <dbReference type="Google" id="ProtNLM"/>
    </source>
</evidence>
<reference evidence="1" key="3">
    <citation type="submission" date="2025-09" db="UniProtKB">
        <authorList>
            <consortium name="Ensembl"/>
        </authorList>
    </citation>
    <scope>IDENTIFICATION</scope>
</reference>
<accession>A0A672FQN7</accession>
<dbReference type="AlphaFoldDB" id="A0A672FQN7"/>
<dbReference type="Gene3D" id="3.10.20.370">
    <property type="match status" value="1"/>
</dbReference>
<dbReference type="Ensembl" id="ENSSFAT00005007414.1">
    <property type="protein sequence ID" value="ENSSFAP00005007040.1"/>
    <property type="gene ID" value="ENSSFAG00005004225.1"/>
</dbReference>
<evidence type="ECO:0000313" key="1">
    <source>
        <dbReference type="Ensembl" id="ENSSFAP00005007040.1"/>
    </source>
</evidence>
<evidence type="ECO:0000313" key="2">
    <source>
        <dbReference type="Proteomes" id="UP000472267"/>
    </source>
</evidence>
<organism evidence="1 2">
    <name type="scientific">Salarias fasciatus</name>
    <name type="common">Jewelled blenny</name>
    <name type="synonym">Blennius fasciatus</name>
    <dbReference type="NCBI Taxonomy" id="181472"/>
    <lineage>
        <taxon>Eukaryota</taxon>
        <taxon>Metazoa</taxon>
        <taxon>Chordata</taxon>
        <taxon>Craniata</taxon>
        <taxon>Vertebrata</taxon>
        <taxon>Euteleostomi</taxon>
        <taxon>Actinopterygii</taxon>
        <taxon>Neopterygii</taxon>
        <taxon>Teleostei</taxon>
        <taxon>Neoteleostei</taxon>
        <taxon>Acanthomorphata</taxon>
        <taxon>Ovalentaria</taxon>
        <taxon>Blenniimorphae</taxon>
        <taxon>Blenniiformes</taxon>
        <taxon>Blennioidei</taxon>
        <taxon>Blenniidae</taxon>
        <taxon>Salariinae</taxon>
        <taxon>Salarias</taxon>
    </lineage>
</organism>
<dbReference type="InParanoid" id="A0A672FQN7"/>
<dbReference type="Proteomes" id="UP000472267">
    <property type="component" value="Chromosome 11"/>
</dbReference>
<reference evidence="1" key="1">
    <citation type="submission" date="2019-06" db="EMBL/GenBank/DDBJ databases">
        <authorList>
            <consortium name="Wellcome Sanger Institute Data Sharing"/>
        </authorList>
    </citation>
    <scope>NUCLEOTIDE SEQUENCE [LARGE SCALE GENOMIC DNA]</scope>
</reference>
<reference evidence="1" key="2">
    <citation type="submission" date="2025-08" db="UniProtKB">
        <authorList>
            <consortium name="Ensembl"/>
        </authorList>
    </citation>
    <scope>IDENTIFICATION</scope>
</reference>